<dbReference type="AlphaFoldDB" id="A0A5V0FCB9"/>
<sequence>MHQGKSIELNWKFFKPGNTAAPHGGLSADGSAQKPVLHAAVQPGFQARRVASTYYYAPAL</sequence>
<comment type="caution">
    <text evidence="1">The sequence shown here is derived from an EMBL/GenBank/DDBJ whole genome shotgun (WGS) entry which is preliminary data.</text>
</comment>
<organism evidence="1">
    <name type="scientific">Salmonella abony</name>
    <dbReference type="NCBI Taxonomy" id="29482"/>
    <lineage>
        <taxon>Bacteria</taxon>
        <taxon>Pseudomonadati</taxon>
        <taxon>Pseudomonadota</taxon>
        <taxon>Gammaproteobacteria</taxon>
        <taxon>Enterobacterales</taxon>
        <taxon>Enterobacteriaceae</taxon>
        <taxon>Salmonella</taxon>
    </lineage>
</organism>
<reference evidence="1" key="1">
    <citation type="submission" date="2018-07" db="EMBL/GenBank/DDBJ databases">
        <authorList>
            <person name="Ashton P.M."/>
            <person name="Dallman T."/>
            <person name="Nair S."/>
            <person name="De Pinna E."/>
            <person name="Peters T."/>
            <person name="Grant K."/>
        </authorList>
    </citation>
    <scope>NUCLEOTIDE SEQUENCE</scope>
    <source>
        <strain evidence="1">506860</strain>
    </source>
</reference>
<gene>
    <name evidence="1" type="ORF">DVF10_17375</name>
</gene>
<evidence type="ECO:0000313" key="1">
    <source>
        <dbReference type="EMBL" id="EBS6067795.1"/>
    </source>
</evidence>
<protein>
    <submittedName>
        <fullName evidence="1">Uncharacterized protein</fullName>
    </submittedName>
</protein>
<proteinExistence type="predicted"/>
<dbReference type="EMBL" id="AAGWAL010000028">
    <property type="protein sequence ID" value="EBS6067795.1"/>
    <property type="molecule type" value="Genomic_DNA"/>
</dbReference>
<name>A0A5V0FCB9_SALAB</name>
<accession>A0A5V0FCB9</accession>